<reference evidence="1 2" key="1">
    <citation type="journal article" date="2015" name="Nature">
        <title>rRNA introns, odd ribosomes, and small enigmatic genomes across a large radiation of phyla.</title>
        <authorList>
            <person name="Brown C.T."/>
            <person name="Hug L.A."/>
            <person name="Thomas B.C."/>
            <person name="Sharon I."/>
            <person name="Castelle C.J."/>
            <person name="Singh A."/>
            <person name="Wilkins M.J."/>
            <person name="Williams K.H."/>
            <person name="Banfield J.F."/>
        </authorList>
    </citation>
    <scope>NUCLEOTIDE SEQUENCE [LARGE SCALE GENOMIC DNA]</scope>
</reference>
<evidence type="ECO:0000313" key="2">
    <source>
        <dbReference type="Proteomes" id="UP000034616"/>
    </source>
</evidence>
<comment type="caution">
    <text evidence="1">The sequence shown here is derived from an EMBL/GenBank/DDBJ whole genome shotgun (WGS) entry which is preliminary data.</text>
</comment>
<evidence type="ECO:0000313" key="1">
    <source>
        <dbReference type="EMBL" id="KKR86663.1"/>
    </source>
</evidence>
<dbReference type="Proteomes" id="UP000034616">
    <property type="component" value="Unassembled WGS sequence"/>
</dbReference>
<sequence>MREFENHEEIKTEQLTTDVFEKLLLEDYPQHSALYVLSHLNLVADGVWNREKFFAKTNKDFIKDVEQYLKRYCELRRLRRPDKQSEYIIKMEKIIDDLVAELKKSLEHRDDLRKIYRIVRRFETEAGMKMQTIPYFE</sequence>
<proteinExistence type="predicted"/>
<dbReference type="AlphaFoldDB" id="A0A0G0UCJ0"/>
<accession>A0A0G0UCJ0</accession>
<organism evidence="1 2">
    <name type="scientific">Candidatus Uhrbacteria bacterium GW2011_GWC2_41_11</name>
    <dbReference type="NCBI Taxonomy" id="1618985"/>
    <lineage>
        <taxon>Bacteria</taxon>
        <taxon>Candidatus Uhriibacteriota</taxon>
    </lineage>
</organism>
<protein>
    <submittedName>
        <fullName evidence="1">Uncharacterized protein</fullName>
    </submittedName>
</protein>
<gene>
    <name evidence="1" type="ORF">UU35_C0010G0041</name>
</gene>
<dbReference type="EMBL" id="LCAH01000010">
    <property type="protein sequence ID" value="KKR86663.1"/>
    <property type="molecule type" value="Genomic_DNA"/>
</dbReference>
<name>A0A0G0UCJ0_9BACT</name>